<dbReference type="SMART" id="SM00700">
    <property type="entry name" value="JHBP"/>
    <property type="match status" value="1"/>
</dbReference>
<dbReference type="InterPro" id="IPR038606">
    <property type="entry name" value="To_sf"/>
</dbReference>
<reference evidence="2 3" key="1">
    <citation type="submission" date="2015-04" db="EMBL/GenBank/DDBJ databases">
        <authorList>
            <person name="Syromyatnikov M.Y."/>
            <person name="Popov V.N."/>
        </authorList>
    </citation>
    <scope>NUCLEOTIDE SEQUENCE [LARGE SCALE GENOMIC DNA]</scope>
</reference>
<dbReference type="EMBL" id="CVRI01000020">
    <property type="protein sequence ID" value="CRK90922.1"/>
    <property type="molecule type" value="Genomic_DNA"/>
</dbReference>
<keyword evidence="3" id="KW-1185">Reference proteome</keyword>
<gene>
    <name evidence="2" type="primary">JHBP family containing protein</name>
    <name evidence="2" type="ORF">CLUMA_CG004611</name>
</gene>
<evidence type="ECO:0000313" key="2">
    <source>
        <dbReference type="EMBL" id="CRK90922.1"/>
    </source>
</evidence>
<dbReference type="PANTHER" id="PTHR11008:SF9">
    <property type="entry name" value="PROTEIN TAKEOUT-LIKE PROTEIN"/>
    <property type="match status" value="1"/>
</dbReference>
<organism evidence="2 3">
    <name type="scientific">Clunio marinus</name>
    <dbReference type="NCBI Taxonomy" id="568069"/>
    <lineage>
        <taxon>Eukaryota</taxon>
        <taxon>Metazoa</taxon>
        <taxon>Ecdysozoa</taxon>
        <taxon>Arthropoda</taxon>
        <taxon>Hexapoda</taxon>
        <taxon>Insecta</taxon>
        <taxon>Pterygota</taxon>
        <taxon>Neoptera</taxon>
        <taxon>Endopterygota</taxon>
        <taxon>Diptera</taxon>
        <taxon>Nematocera</taxon>
        <taxon>Chironomoidea</taxon>
        <taxon>Chironomidae</taxon>
        <taxon>Clunio</taxon>
    </lineage>
</organism>
<feature type="chain" id="PRO_5012746354" evidence="1">
    <location>
        <begin position="21"/>
        <end position="243"/>
    </location>
</feature>
<sequence>MKIAFFIVFLASFFACNELAKVLDFNTFLRGFAESTRKNFKCGFPGTNIPVLDPLHVAHYSVAFDEIGDLEDFHSDLSYVTVNDLSKFTITDFKANLLGLTLTFGLTFPTLSIYGIHDSSVRRNKNKFDDGHGFFSITVEDAHVEVAISFGLFPFTIKSNAITDASIGHIDSNFYGFKNKAKNRKVGEGINEGASEWLTHNLNQINSDITNAITGFTNDRLESLLSIDNVLDAIKNYNPANCV</sequence>
<name>A0A1J1HTN7_9DIPT</name>
<accession>A0A1J1HTN7</accession>
<proteinExistence type="predicted"/>
<dbReference type="Pfam" id="PF06585">
    <property type="entry name" value="JHBP"/>
    <property type="match status" value="1"/>
</dbReference>
<dbReference type="Proteomes" id="UP000183832">
    <property type="component" value="Unassembled WGS sequence"/>
</dbReference>
<dbReference type="PROSITE" id="PS51257">
    <property type="entry name" value="PROKAR_LIPOPROTEIN"/>
    <property type="match status" value="1"/>
</dbReference>
<evidence type="ECO:0000313" key="3">
    <source>
        <dbReference type="Proteomes" id="UP000183832"/>
    </source>
</evidence>
<evidence type="ECO:0000256" key="1">
    <source>
        <dbReference type="SAM" id="SignalP"/>
    </source>
</evidence>
<dbReference type="Gene3D" id="3.15.10.30">
    <property type="entry name" value="Haemolymph juvenile hormone binding protein"/>
    <property type="match status" value="1"/>
</dbReference>
<keyword evidence="1" id="KW-0732">Signal</keyword>
<feature type="signal peptide" evidence="1">
    <location>
        <begin position="1"/>
        <end position="20"/>
    </location>
</feature>
<dbReference type="AlphaFoldDB" id="A0A1J1HTN7"/>
<dbReference type="PANTHER" id="PTHR11008">
    <property type="entry name" value="PROTEIN TAKEOUT-LIKE PROTEIN"/>
    <property type="match status" value="1"/>
</dbReference>
<protein>
    <submittedName>
        <fullName evidence="2">CLUMA_CG004611, isoform A</fullName>
    </submittedName>
</protein>
<dbReference type="InterPro" id="IPR010562">
    <property type="entry name" value="Haemolymph_juvenile_hormone-bd"/>
</dbReference>